<feature type="signal peptide" evidence="1">
    <location>
        <begin position="1"/>
        <end position="17"/>
    </location>
</feature>
<keyword evidence="1" id="KW-0732">Signal</keyword>
<organism evidence="3 4">
    <name type="scientific">Cladonia borealis</name>
    <dbReference type="NCBI Taxonomy" id="184061"/>
    <lineage>
        <taxon>Eukaryota</taxon>
        <taxon>Fungi</taxon>
        <taxon>Dikarya</taxon>
        <taxon>Ascomycota</taxon>
        <taxon>Pezizomycotina</taxon>
        <taxon>Lecanoromycetes</taxon>
        <taxon>OSLEUM clade</taxon>
        <taxon>Lecanoromycetidae</taxon>
        <taxon>Lecanorales</taxon>
        <taxon>Lecanorineae</taxon>
        <taxon>Cladoniaceae</taxon>
        <taxon>Cladonia</taxon>
    </lineage>
</organism>
<proteinExistence type="predicted"/>
<feature type="chain" id="PRO_5041252211" description="Heterokaryon incompatibility domain-containing protein" evidence="1">
    <location>
        <begin position="18"/>
        <end position="432"/>
    </location>
</feature>
<evidence type="ECO:0000259" key="2">
    <source>
        <dbReference type="Pfam" id="PF06985"/>
    </source>
</evidence>
<feature type="domain" description="Heterokaryon incompatibility" evidence="2">
    <location>
        <begin position="2"/>
        <end position="108"/>
    </location>
</feature>
<dbReference type="AlphaFoldDB" id="A0AA39QR57"/>
<reference evidence="3" key="1">
    <citation type="submission" date="2023-03" db="EMBL/GenBank/DDBJ databases">
        <title>Complete genome of Cladonia borealis.</title>
        <authorList>
            <person name="Park H."/>
        </authorList>
    </citation>
    <scope>NUCLEOTIDE SEQUENCE</scope>
    <source>
        <strain evidence="3">ANT050790</strain>
    </source>
</reference>
<sequence length="432" mass="49735">MVTKALGINFLWIDALCIIQDSIVDWQHEATLMSHVYSNSMCNISALDAHDSIGGLFFDRETSNIPSCTVKICRKFQRKRLYKFAYADLWSDSVQHAPLTRRAWVVQERLLAPRVLHFGKRQLLWECNELRACEVHPRGMPPTGRLQIFHSTSDKFLKESFRPLLQGGLDNPLTSSQMHRAWNDLVQHYTRCNLTMSKDKLVAISGIVKRLQPLFKTDYLAGLWRDDLLEQLLWHVEPSDRFLAGEKRPQYRAPSWSWASVDAPIVPRPELNPVIDHMATVIEAHVNPVADDITGQIVNGYIRLQAPLFPVKVDTSRYTRFPNLAWDWGRLKSINETIPDVWPQSVVEGLKFVPLLMTSFPPHLRSSVLDIFGLIVQPVEGKQGVYQRWGSAELNWREGRDLVNFGVRPINGKWTFEYNPSEKYPEQIITLI</sequence>
<evidence type="ECO:0000256" key="1">
    <source>
        <dbReference type="SAM" id="SignalP"/>
    </source>
</evidence>
<protein>
    <recommendedName>
        <fullName evidence="2">Heterokaryon incompatibility domain-containing protein</fullName>
    </recommendedName>
</protein>
<name>A0AA39QR57_9LECA</name>
<keyword evidence="4" id="KW-1185">Reference proteome</keyword>
<dbReference type="EMBL" id="JAFEKC020000022">
    <property type="protein sequence ID" value="KAK0507648.1"/>
    <property type="molecule type" value="Genomic_DNA"/>
</dbReference>
<dbReference type="Pfam" id="PF06985">
    <property type="entry name" value="HET"/>
    <property type="match status" value="1"/>
</dbReference>
<evidence type="ECO:0000313" key="4">
    <source>
        <dbReference type="Proteomes" id="UP001166286"/>
    </source>
</evidence>
<gene>
    <name evidence="3" type="ORF">JMJ35_009537</name>
</gene>
<dbReference type="InterPro" id="IPR010730">
    <property type="entry name" value="HET"/>
</dbReference>
<comment type="caution">
    <text evidence="3">The sequence shown here is derived from an EMBL/GenBank/DDBJ whole genome shotgun (WGS) entry which is preliminary data.</text>
</comment>
<dbReference type="PANTHER" id="PTHR33112:SF11">
    <property type="entry name" value="HETEROKARYON INCOMPATIBILITY DOMAIN-CONTAINING PROTEIN"/>
    <property type="match status" value="1"/>
</dbReference>
<dbReference type="Proteomes" id="UP001166286">
    <property type="component" value="Unassembled WGS sequence"/>
</dbReference>
<evidence type="ECO:0000313" key="3">
    <source>
        <dbReference type="EMBL" id="KAK0507648.1"/>
    </source>
</evidence>
<dbReference type="PANTHER" id="PTHR33112">
    <property type="entry name" value="DOMAIN PROTEIN, PUTATIVE-RELATED"/>
    <property type="match status" value="1"/>
</dbReference>
<accession>A0AA39QR57</accession>